<feature type="compositionally biased region" description="Basic and acidic residues" evidence="2">
    <location>
        <begin position="271"/>
        <end position="283"/>
    </location>
</feature>
<dbReference type="GO" id="GO:0008270">
    <property type="term" value="F:zinc ion binding"/>
    <property type="evidence" value="ECO:0007669"/>
    <property type="project" value="UniProtKB-KW"/>
</dbReference>
<dbReference type="PANTHER" id="PTHR31286:SF99">
    <property type="entry name" value="DUF4283 DOMAIN-CONTAINING PROTEIN"/>
    <property type="match status" value="1"/>
</dbReference>
<dbReference type="Proteomes" id="UP000233837">
    <property type="component" value="Unassembled WGS sequence"/>
</dbReference>
<keyword evidence="1" id="KW-0479">Metal-binding</keyword>
<accession>A0A2I0WBY9</accession>
<feature type="region of interest" description="Disordered" evidence="2">
    <location>
        <begin position="271"/>
        <end position="290"/>
    </location>
</feature>
<dbReference type="Pfam" id="PF14392">
    <property type="entry name" value="zf-CCHC_4"/>
    <property type="match status" value="1"/>
</dbReference>
<dbReference type="InterPro" id="IPR001878">
    <property type="entry name" value="Znf_CCHC"/>
</dbReference>
<evidence type="ECO:0000256" key="2">
    <source>
        <dbReference type="SAM" id="MobiDB-lite"/>
    </source>
</evidence>
<gene>
    <name evidence="4" type="ORF">MA16_Dca025478</name>
</gene>
<feature type="domain" description="CCHC-type" evidence="3">
    <location>
        <begin position="200"/>
        <end position="214"/>
    </location>
</feature>
<evidence type="ECO:0000259" key="3">
    <source>
        <dbReference type="PROSITE" id="PS50158"/>
    </source>
</evidence>
<proteinExistence type="predicted"/>
<reference evidence="4 5" key="1">
    <citation type="journal article" date="2016" name="Sci. Rep.">
        <title>The Dendrobium catenatum Lindl. genome sequence provides insights into polysaccharide synthase, floral development and adaptive evolution.</title>
        <authorList>
            <person name="Zhang G.Q."/>
            <person name="Xu Q."/>
            <person name="Bian C."/>
            <person name="Tsai W.C."/>
            <person name="Yeh C.M."/>
            <person name="Liu K.W."/>
            <person name="Yoshida K."/>
            <person name="Zhang L.S."/>
            <person name="Chang S.B."/>
            <person name="Chen F."/>
            <person name="Shi Y."/>
            <person name="Su Y.Y."/>
            <person name="Zhang Y.Q."/>
            <person name="Chen L.J."/>
            <person name="Yin Y."/>
            <person name="Lin M."/>
            <person name="Huang H."/>
            <person name="Deng H."/>
            <person name="Wang Z.W."/>
            <person name="Zhu S.L."/>
            <person name="Zhao X."/>
            <person name="Deng C."/>
            <person name="Niu S.C."/>
            <person name="Huang J."/>
            <person name="Wang M."/>
            <person name="Liu G.H."/>
            <person name="Yang H.J."/>
            <person name="Xiao X.J."/>
            <person name="Hsiao Y.Y."/>
            <person name="Wu W.L."/>
            <person name="Chen Y.Y."/>
            <person name="Mitsuda N."/>
            <person name="Ohme-Takagi M."/>
            <person name="Luo Y.B."/>
            <person name="Van de Peer Y."/>
            <person name="Liu Z.J."/>
        </authorList>
    </citation>
    <scope>NUCLEOTIDE SEQUENCE [LARGE SCALE GENOMIC DNA]</scope>
    <source>
        <tissue evidence="4">The whole plant</tissue>
    </source>
</reference>
<organism evidence="4 5">
    <name type="scientific">Dendrobium catenatum</name>
    <dbReference type="NCBI Taxonomy" id="906689"/>
    <lineage>
        <taxon>Eukaryota</taxon>
        <taxon>Viridiplantae</taxon>
        <taxon>Streptophyta</taxon>
        <taxon>Embryophyta</taxon>
        <taxon>Tracheophyta</taxon>
        <taxon>Spermatophyta</taxon>
        <taxon>Magnoliopsida</taxon>
        <taxon>Liliopsida</taxon>
        <taxon>Asparagales</taxon>
        <taxon>Orchidaceae</taxon>
        <taxon>Epidendroideae</taxon>
        <taxon>Malaxideae</taxon>
        <taxon>Dendrobiinae</taxon>
        <taxon>Dendrobium</taxon>
    </lineage>
</organism>
<dbReference type="Pfam" id="PF14111">
    <property type="entry name" value="DUF4283"/>
    <property type="match status" value="1"/>
</dbReference>
<dbReference type="GO" id="GO:0003676">
    <property type="term" value="F:nucleic acid binding"/>
    <property type="evidence" value="ECO:0007669"/>
    <property type="project" value="InterPro"/>
</dbReference>
<dbReference type="AlphaFoldDB" id="A0A2I0WBY9"/>
<keyword evidence="5" id="KW-1185">Reference proteome</keyword>
<evidence type="ECO:0000313" key="5">
    <source>
        <dbReference type="Proteomes" id="UP000233837"/>
    </source>
</evidence>
<name>A0A2I0WBY9_9ASPA</name>
<reference evidence="4 5" key="2">
    <citation type="journal article" date="2017" name="Nature">
        <title>The Apostasia genome and the evolution of orchids.</title>
        <authorList>
            <person name="Zhang G.Q."/>
            <person name="Liu K.W."/>
            <person name="Li Z."/>
            <person name="Lohaus R."/>
            <person name="Hsiao Y.Y."/>
            <person name="Niu S.C."/>
            <person name="Wang J.Y."/>
            <person name="Lin Y.C."/>
            <person name="Xu Q."/>
            <person name="Chen L.J."/>
            <person name="Yoshida K."/>
            <person name="Fujiwara S."/>
            <person name="Wang Z.W."/>
            <person name="Zhang Y.Q."/>
            <person name="Mitsuda N."/>
            <person name="Wang M."/>
            <person name="Liu G.H."/>
            <person name="Pecoraro L."/>
            <person name="Huang H.X."/>
            <person name="Xiao X.J."/>
            <person name="Lin M."/>
            <person name="Wu X.Y."/>
            <person name="Wu W.L."/>
            <person name="Chen Y.Y."/>
            <person name="Chang S.B."/>
            <person name="Sakamoto S."/>
            <person name="Ohme-Takagi M."/>
            <person name="Yagi M."/>
            <person name="Zeng S.J."/>
            <person name="Shen C.Y."/>
            <person name="Yeh C.M."/>
            <person name="Luo Y.B."/>
            <person name="Tsai W.C."/>
            <person name="Van de Peer Y."/>
            <person name="Liu Z.J."/>
        </authorList>
    </citation>
    <scope>NUCLEOTIDE SEQUENCE [LARGE SCALE GENOMIC DNA]</scope>
    <source>
        <tissue evidence="4">The whole plant</tissue>
    </source>
</reference>
<evidence type="ECO:0000313" key="4">
    <source>
        <dbReference type="EMBL" id="PKU73169.1"/>
    </source>
</evidence>
<dbReference type="InterPro" id="IPR040256">
    <property type="entry name" value="At4g02000-like"/>
</dbReference>
<dbReference type="InterPro" id="IPR025836">
    <property type="entry name" value="Zn_knuckle_CX2CX4HX4C"/>
</dbReference>
<sequence length="318" mass="36690">MFDLEKVELSEDGIAVKLNPVQESKNSDVLKHSIDIKVLGNNIPFSVCSVELRRQWKKFGGFHMTTIGMNWILCSFQNNEVVEEILNGGPWYVNGSIVGMDRWSPAFDPYSFKGISAPIWIRFPCLPLYCWDEDNLSRIASLFGTPMYLDGNTFRWGKREFARICVKIDLEKKLPNGVWIEGTTGRFFQRVEYEKIHSICYQCGCVGHDVKECPLKVVHEIKNQVEKKTENTEDMFQKAENENIEVINKSEYGPWIHVHFKNRKFIKGVDGKAKEDNNRRKPENIGGADCLNNIQHQDINDKANSDRMEKIVDNGHQK</sequence>
<evidence type="ECO:0000256" key="1">
    <source>
        <dbReference type="PROSITE-ProRule" id="PRU00047"/>
    </source>
</evidence>
<dbReference type="PROSITE" id="PS50158">
    <property type="entry name" value="ZF_CCHC"/>
    <property type="match status" value="1"/>
</dbReference>
<protein>
    <recommendedName>
        <fullName evidence="3">CCHC-type domain-containing protein</fullName>
    </recommendedName>
</protein>
<dbReference type="InterPro" id="IPR025558">
    <property type="entry name" value="DUF4283"/>
</dbReference>
<dbReference type="PANTHER" id="PTHR31286">
    <property type="entry name" value="GLYCINE-RICH CELL WALL STRUCTURAL PROTEIN 1.8-LIKE"/>
    <property type="match status" value="1"/>
</dbReference>
<keyword evidence="1" id="KW-0863">Zinc-finger</keyword>
<dbReference type="EMBL" id="KZ502770">
    <property type="protein sequence ID" value="PKU73169.1"/>
    <property type="molecule type" value="Genomic_DNA"/>
</dbReference>
<keyword evidence="1" id="KW-0862">Zinc</keyword>